<accession>A0A6G4X0X0</accession>
<proteinExistence type="predicted"/>
<evidence type="ECO:0000313" key="5">
    <source>
        <dbReference type="Proteomes" id="UP000477722"/>
    </source>
</evidence>
<dbReference type="PANTHER" id="PTHR43842:SF2">
    <property type="entry name" value="PROPIONYL-COA CARBOXYLASE BETA CHAIN, MITOCHONDRIAL"/>
    <property type="match status" value="1"/>
</dbReference>
<feature type="region of interest" description="Disordered" evidence="1">
    <location>
        <begin position="1"/>
        <end position="38"/>
    </location>
</feature>
<dbReference type="SUPFAM" id="SSF52096">
    <property type="entry name" value="ClpP/crotonase"/>
    <property type="match status" value="2"/>
</dbReference>
<dbReference type="InterPro" id="IPR011763">
    <property type="entry name" value="COA_CT_C"/>
</dbReference>
<dbReference type="InterPro" id="IPR011762">
    <property type="entry name" value="COA_CT_N"/>
</dbReference>
<dbReference type="InterPro" id="IPR051047">
    <property type="entry name" value="AccD/PCCB"/>
</dbReference>
<organism evidence="4 5">
    <name type="scientific">Streptomyces boncukensis</name>
    <dbReference type="NCBI Taxonomy" id="2711219"/>
    <lineage>
        <taxon>Bacteria</taxon>
        <taxon>Bacillati</taxon>
        <taxon>Actinomycetota</taxon>
        <taxon>Actinomycetes</taxon>
        <taxon>Kitasatosporales</taxon>
        <taxon>Streptomycetaceae</taxon>
        <taxon>Streptomyces</taxon>
    </lineage>
</organism>
<dbReference type="Proteomes" id="UP000477722">
    <property type="component" value="Unassembled WGS sequence"/>
</dbReference>
<keyword evidence="5" id="KW-1185">Reference proteome</keyword>
<feature type="domain" description="CoA carboxyltransferase C-terminal" evidence="3">
    <location>
        <begin position="297"/>
        <end position="534"/>
    </location>
</feature>
<reference evidence="4 5" key="1">
    <citation type="submission" date="2020-02" db="EMBL/GenBank/DDBJ databases">
        <title>Whole-genome analyses of novel actinobacteria.</title>
        <authorList>
            <person name="Sahin N."/>
            <person name="Tatar D."/>
        </authorList>
    </citation>
    <scope>NUCLEOTIDE SEQUENCE [LARGE SCALE GENOMIC DNA]</scope>
    <source>
        <strain evidence="4 5">SB3404</strain>
    </source>
</reference>
<dbReference type="RefSeq" id="WP_165300062.1">
    <property type="nucleotide sequence ID" value="NZ_JAAKZZ010000191.1"/>
</dbReference>
<dbReference type="Gene3D" id="3.90.226.10">
    <property type="entry name" value="2-enoyl-CoA Hydratase, Chain A, domain 1"/>
    <property type="match status" value="2"/>
</dbReference>
<name>A0A6G4X0X0_9ACTN</name>
<feature type="domain" description="CoA carboxyltransferase N-terminal" evidence="2">
    <location>
        <begin position="35"/>
        <end position="293"/>
    </location>
</feature>
<dbReference type="EMBL" id="JAAKZZ010000191">
    <property type="protein sequence ID" value="NGO70394.1"/>
    <property type="molecule type" value="Genomic_DNA"/>
</dbReference>
<dbReference type="GO" id="GO:0004658">
    <property type="term" value="F:propionyl-CoA carboxylase activity"/>
    <property type="evidence" value="ECO:0007669"/>
    <property type="project" value="TreeGrafter"/>
</dbReference>
<dbReference type="PROSITE" id="PS50980">
    <property type="entry name" value="COA_CT_NTER"/>
    <property type="match status" value="1"/>
</dbReference>
<dbReference type="Pfam" id="PF01039">
    <property type="entry name" value="Carboxyl_trans"/>
    <property type="match status" value="1"/>
</dbReference>
<evidence type="ECO:0000256" key="1">
    <source>
        <dbReference type="SAM" id="MobiDB-lite"/>
    </source>
</evidence>
<gene>
    <name evidence="4" type="ORF">G5C65_18970</name>
</gene>
<evidence type="ECO:0000313" key="4">
    <source>
        <dbReference type="EMBL" id="NGO70394.1"/>
    </source>
</evidence>
<dbReference type="PROSITE" id="PS50989">
    <property type="entry name" value="COA_CT_CTER"/>
    <property type="match status" value="1"/>
</dbReference>
<dbReference type="GO" id="GO:0009317">
    <property type="term" value="C:acetyl-CoA carboxylase complex"/>
    <property type="evidence" value="ECO:0007669"/>
    <property type="project" value="TreeGrafter"/>
</dbReference>
<sequence>MDEPGYPEAHPAVERRDLTPQPGNRAAEPVRPRASGTTAEKIADLRARRESARHVPDRTVRRLARFGRMTARDRLEYLLDPGSFVETGLLARHRSTGFAADTERPSGDGVITGHGTVAGRQVCVYAQDAQALGGSVGEVFGEKVGKLLDLALHTGCPVVAINDSSGARVSEGVLSLAAYGRVASKVVTASGVIPQISLIMGPCAGGAVYVPAFTDFVVMVDRTSHMFVTGPDVIRKVTGEKVRMEDLGGAHVHATVTGNAHYLAENEAEALDYVRDLLSFLPPNNLGDAPVYESAADPDITSEDLELDSILPDAQREAFDMAEVIARVVDDSDLLEVQPGFAQNIICGFGRIEGRAVGIVANQPQQLAGALDIAAAEKGARFIRFCDTFNIPIVTFVDVPGFLPGTVQEHQGIIRRGSKLGFAYIEATVPKVTVIVRKAIGGGYAVMGSKELSADMCFAWPTAWIGVMGAASAVDMLCHRELATADDPGELREELIEEYEETMLTPYMAAERGSLDDVITPSETRLTVLRALRALRNKRVTLPPRKHSNIPL</sequence>
<dbReference type="InterPro" id="IPR029045">
    <property type="entry name" value="ClpP/crotonase-like_dom_sf"/>
</dbReference>
<comment type="caution">
    <text evidence="4">The sequence shown here is derived from an EMBL/GenBank/DDBJ whole genome shotgun (WGS) entry which is preliminary data.</text>
</comment>
<dbReference type="AlphaFoldDB" id="A0A6G4X0X0"/>
<dbReference type="PANTHER" id="PTHR43842">
    <property type="entry name" value="PROPIONYL-COA CARBOXYLASE BETA CHAIN"/>
    <property type="match status" value="1"/>
</dbReference>
<evidence type="ECO:0000259" key="2">
    <source>
        <dbReference type="PROSITE" id="PS50980"/>
    </source>
</evidence>
<dbReference type="InterPro" id="IPR034733">
    <property type="entry name" value="AcCoA_carboxyl_beta"/>
</dbReference>
<protein>
    <submittedName>
        <fullName evidence="4">Acyl-CoA carboxylase subunit beta</fullName>
    </submittedName>
</protein>
<evidence type="ECO:0000259" key="3">
    <source>
        <dbReference type="PROSITE" id="PS50989"/>
    </source>
</evidence>